<keyword evidence="3" id="KW-1185">Reference proteome</keyword>
<evidence type="ECO:0000256" key="1">
    <source>
        <dbReference type="SAM" id="MobiDB-lite"/>
    </source>
</evidence>
<protein>
    <submittedName>
        <fullName evidence="2">Uncharacterized protein</fullName>
    </submittedName>
</protein>
<evidence type="ECO:0000313" key="2">
    <source>
        <dbReference type="EMBL" id="MPC22252.1"/>
    </source>
</evidence>
<feature type="compositionally biased region" description="Pro residues" evidence="1">
    <location>
        <begin position="93"/>
        <end position="107"/>
    </location>
</feature>
<feature type="compositionally biased region" description="Low complexity" evidence="1">
    <location>
        <begin position="108"/>
        <end position="122"/>
    </location>
</feature>
<organism evidence="2 3">
    <name type="scientific">Portunus trituberculatus</name>
    <name type="common">Swimming crab</name>
    <name type="synonym">Neptunus trituberculatus</name>
    <dbReference type="NCBI Taxonomy" id="210409"/>
    <lineage>
        <taxon>Eukaryota</taxon>
        <taxon>Metazoa</taxon>
        <taxon>Ecdysozoa</taxon>
        <taxon>Arthropoda</taxon>
        <taxon>Crustacea</taxon>
        <taxon>Multicrustacea</taxon>
        <taxon>Malacostraca</taxon>
        <taxon>Eumalacostraca</taxon>
        <taxon>Eucarida</taxon>
        <taxon>Decapoda</taxon>
        <taxon>Pleocyemata</taxon>
        <taxon>Brachyura</taxon>
        <taxon>Eubrachyura</taxon>
        <taxon>Portunoidea</taxon>
        <taxon>Portunidae</taxon>
        <taxon>Portuninae</taxon>
        <taxon>Portunus</taxon>
    </lineage>
</organism>
<accession>A0A5B7DKW5</accession>
<comment type="caution">
    <text evidence="2">The sequence shown here is derived from an EMBL/GenBank/DDBJ whole genome shotgun (WGS) entry which is preliminary data.</text>
</comment>
<feature type="region of interest" description="Disordered" evidence="1">
    <location>
        <begin position="1"/>
        <end position="23"/>
    </location>
</feature>
<dbReference type="Proteomes" id="UP000324222">
    <property type="component" value="Unassembled WGS sequence"/>
</dbReference>
<sequence length="122" mass="13036">MTPQFPLGSSPRGDGGLEDDPARINVCSYTQAHSTHTTSSPLKSIHPVSSTHRLTFPIQTLYGPPPPPPPPYSPLPLLLLSSTTPPSLLPFLRPPPFLFPPSTPPPTSSSYSSSCFCSSVRN</sequence>
<dbReference type="AlphaFoldDB" id="A0A5B7DKW5"/>
<reference evidence="2 3" key="1">
    <citation type="submission" date="2019-05" db="EMBL/GenBank/DDBJ databases">
        <title>Another draft genome of Portunus trituberculatus and its Hox gene families provides insights of decapod evolution.</title>
        <authorList>
            <person name="Jeong J.-H."/>
            <person name="Song I."/>
            <person name="Kim S."/>
            <person name="Choi T."/>
            <person name="Kim D."/>
            <person name="Ryu S."/>
            <person name="Kim W."/>
        </authorList>
    </citation>
    <scope>NUCLEOTIDE SEQUENCE [LARGE SCALE GENOMIC DNA]</scope>
    <source>
        <tissue evidence="2">Muscle</tissue>
    </source>
</reference>
<dbReference type="EMBL" id="VSRR010001066">
    <property type="protein sequence ID" value="MPC22252.1"/>
    <property type="molecule type" value="Genomic_DNA"/>
</dbReference>
<feature type="region of interest" description="Disordered" evidence="1">
    <location>
        <begin position="93"/>
        <end position="122"/>
    </location>
</feature>
<name>A0A5B7DKW5_PORTR</name>
<evidence type="ECO:0000313" key="3">
    <source>
        <dbReference type="Proteomes" id="UP000324222"/>
    </source>
</evidence>
<gene>
    <name evidence="2" type="ORF">E2C01_015262</name>
</gene>
<proteinExistence type="predicted"/>